<evidence type="ECO:0000313" key="7">
    <source>
        <dbReference type="Ensembl" id="ENSSMAP00000055465.1"/>
    </source>
</evidence>
<dbReference type="InterPro" id="IPR051696">
    <property type="entry name" value="DENN_Domain_GEFs"/>
</dbReference>
<feature type="compositionally biased region" description="Polar residues" evidence="4">
    <location>
        <begin position="1270"/>
        <end position="1286"/>
    </location>
</feature>
<dbReference type="InterPro" id="IPR011990">
    <property type="entry name" value="TPR-like_helical_dom_sf"/>
</dbReference>
<dbReference type="FunFam" id="2.100.10.50:FF:000001">
    <property type="entry name" value="DENN domain containing 4C"/>
    <property type="match status" value="1"/>
</dbReference>
<feature type="compositionally biased region" description="Basic and acidic residues" evidence="4">
    <location>
        <begin position="913"/>
        <end position="928"/>
    </location>
</feature>
<feature type="region of interest" description="Disordered" evidence="4">
    <location>
        <begin position="1264"/>
        <end position="1286"/>
    </location>
</feature>
<dbReference type="Proteomes" id="UP000694558">
    <property type="component" value="Chromosome 10"/>
</dbReference>
<evidence type="ECO:0000313" key="8">
    <source>
        <dbReference type="Proteomes" id="UP000694558"/>
    </source>
</evidence>
<dbReference type="Gene3D" id="1.25.40.10">
    <property type="entry name" value="Tetratricopeptide repeat domain"/>
    <property type="match status" value="1"/>
</dbReference>
<dbReference type="InterPro" id="IPR005112">
    <property type="entry name" value="dDENN_dom"/>
</dbReference>
<feature type="region of interest" description="Disordered" evidence="4">
    <location>
        <begin position="881"/>
        <end position="931"/>
    </location>
</feature>
<evidence type="ECO:0000259" key="5">
    <source>
        <dbReference type="PROSITE" id="PS50211"/>
    </source>
</evidence>
<dbReference type="SMART" id="SM00801">
    <property type="entry name" value="dDENN"/>
    <property type="match status" value="1"/>
</dbReference>
<dbReference type="PANTHER" id="PTHR12296">
    <property type="entry name" value="DENN DOMAIN-CONTAINING PROTEIN 4"/>
    <property type="match status" value="1"/>
</dbReference>
<dbReference type="FunFam" id="1.25.40.10:FF:000042">
    <property type="entry name" value="C-myc promoter-binding protein isoform X1"/>
    <property type="match status" value="1"/>
</dbReference>
<dbReference type="InterPro" id="IPR005113">
    <property type="entry name" value="uDENN_dom"/>
</dbReference>
<feature type="domain" description="UDENN" evidence="5">
    <location>
        <begin position="191"/>
        <end position="639"/>
    </location>
</feature>
<dbReference type="PROSITE" id="PS51375">
    <property type="entry name" value="PPR"/>
    <property type="match status" value="1"/>
</dbReference>
<dbReference type="Pfam" id="PF03455">
    <property type="entry name" value="dDENN"/>
    <property type="match status" value="1"/>
</dbReference>
<dbReference type="SMART" id="SM00800">
    <property type="entry name" value="uDENN"/>
    <property type="match status" value="1"/>
</dbReference>
<reference evidence="7" key="2">
    <citation type="submission" date="2025-08" db="UniProtKB">
        <authorList>
            <consortium name="Ensembl"/>
        </authorList>
    </citation>
    <scope>IDENTIFICATION</scope>
</reference>
<name>A0A8D3D7F6_SCOMX</name>
<dbReference type="InterPro" id="IPR001194">
    <property type="entry name" value="cDENN_dom"/>
</dbReference>
<feature type="region of interest" description="Disordered" evidence="4">
    <location>
        <begin position="705"/>
        <end position="724"/>
    </location>
</feature>
<gene>
    <name evidence="7" type="primary">dennd4a</name>
</gene>
<dbReference type="Pfam" id="PF03456">
    <property type="entry name" value="uDENN"/>
    <property type="match status" value="1"/>
</dbReference>
<feature type="compositionally biased region" description="Polar residues" evidence="4">
    <location>
        <begin position="903"/>
        <end position="912"/>
    </location>
</feature>
<feature type="compositionally biased region" description="Low complexity" evidence="4">
    <location>
        <begin position="1405"/>
        <end position="1418"/>
    </location>
</feature>
<feature type="compositionally biased region" description="Polar residues" evidence="4">
    <location>
        <begin position="1116"/>
        <end position="1154"/>
    </location>
</feature>
<feature type="region of interest" description="Disordered" evidence="4">
    <location>
        <begin position="1114"/>
        <end position="1176"/>
    </location>
</feature>
<dbReference type="Gene3D" id="3.40.50.11500">
    <property type="match status" value="1"/>
</dbReference>
<sequence>MMEDKGPRVADYFVVAGLTDSSKPLEEELHFDDSGPKSVRPKAPITDVAVVIRSLGEEVPPGFTCVESTPSGLSAELNGGSLRGPQIFLCFKRGRDKPPLTDLGVLYEWKEKLKPGCHIVQTTPSGRPANISSSSSQRIYITYRRAPKSQPHTSLAVTDVCIIIPGKGEIPPHTFCRVDKNLNSSMWGSSVYLCYKKSLAKANTIAYKAGKLVYPEEDYESFPLPESVPMFCLPMGATIECWPAHTKHSLPVFSTFVLTGASGGKVYGAAIQFYEPYSEENLSERQRSQLGLPSSDLGPDGTRSVYSNKSICLLSHWPFFQSFKSFLTFLYRYSISGPHALPIEKHISHFMQNVPFPSIQRPRILVQLSPHDSLILSQPVSSPLPLSGGSLSTLLLNLGPKNAATLLVLAVTEHKILVHSLRPAVLTSVTEALVSMIFPFHWPCPYIPLCPLALADVLSAPCPFIVGLDSRYFDLYVPPADISCVDLDTNTISQKEDKKALTWKILPRRACKYLLNTLNKIHQQLIEGGQVDREDVQMEHTVTESELNGGKSLHTLELEIQEAFLRFMAAILRGYRSYLQPITQAPSEKTTDVSSLFDLQGFLKSRDRSHQRFYSLMTKTQMFSRFIEECSFVSDKDASLAFFDECVDKVRLDTRLIELDESHRSEHTVYINPPELPPLPQGEEYPLCYSYSGFPVLNAELLEPAEGQNPPSAGMASRHSSPASPTAIFRRSKQEIKSAQRMAKTYSSMPQMWSKCLLRHCYGLWFICLPGFVGTCHSKVRALRTAYDVLRKMQEKKLQAPDEVCYRVLLQLCGQYSQPVLAVKVLFEMKKAGVQPNAITYGYYNKAVLESTWPSTTRGGYFLWGKLRNVVLGVLHFKQAGRKQQTPHRDPQLSDGSDLDTVSHGSLDSANDSAERTSIDTDFTKMDSSDDGFSTGRKTAQLLLPSISLSSFNCIAAAPHVSASLCNGSSLVSSPSGDTVLCGALPKRERPKSLDLSGGLETLRFTVPHLAKQHHPAVDRLHGVEEEEPEADTQKPLVERRVGCSGVAEGPGVSIERSVSFSAGPVRRTGMETGFDPLSLMATEAVQECDQDNCSTPTARRNLAKEIEMYMDHCTSPLSSGTPSTDLQNPSSPLFQSKSSPHTSPRPSTLLRSNTHLERPSSLASPSSPTPSASSFSMDSLFTPTLDIFKSSVISAGKGVAEKASRFYSRLSSQTSLTQVSGADCSSLLDLDSCLDPDGLTSPQHGSMSRLRRSPVVGHATLGSGLALPSKNSHTPDSSPDTSRFQHTPNYTVEVQISSCSLCKTCDCLVYDEEIMAGWTSNDSNLNSTCPFCGTAFLPFLNVEIKDLRPQRGSVGLHIIIHIHGHCKSVTTCFQEDMSASLNPEAKESSAAPLQRQESSGGAGTAAPASASPSPSAPVTVPYLSPLVLWKELESLLVNEGDQAISSPSVVDQHPIVFWNLVWYFRRLELPSNLPALILASQHCCHGDQTPQSVSSEDSKQVLVRIMWDNLKLHQDKVQPCYVLWNTHCQLFTVELLQGFVRSVKKSDVYHSMSQIIQLLTLVSLLSLKRSLYRDLLFLALVALGKNNINIDAFDREYKLAYDRLTPDLVKLTHNCDRPPGPGVMECRRTFREPSL</sequence>
<dbReference type="PANTHER" id="PTHR12296:SF16">
    <property type="entry name" value="C-MYC PROMOTER-BINDING PROTEIN"/>
    <property type="match status" value="1"/>
</dbReference>
<dbReference type="InterPro" id="IPR043153">
    <property type="entry name" value="DENN_C"/>
</dbReference>
<proteinExistence type="predicted"/>
<evidence type="ECO:0000256" key="1">
    <source>
        <dbReference type="ARBA" id="ARBA00022553"/>
    </source>
</evidence>
<dbReference type="GO" id="GO:0031410">
    <property type="term" value="C:cytoplasmic vesicle"/>
    <property type="evidence" value="ECO:0007669"/>
    <property type="project" value="TreeGrafter"/>
</dbReference>
<reference evidence="7" key="1">
    <citation type="submission" date="2023-05" db="EMBL/GenBank/DDBJ databases">
        <title>High-quality long-read genome of Scophthalmus maximus.</title>
        <authorList>
            <person name="Lien S."/>
            <person name="Martinez P."/>
        </authorList>
    </citation>
    <scope>NUCLEOTIDE SEQUENCE [LARGE SCALE GENOMIC DNA]</scope>
</reference>
<dbReference type="Pfam" id="PF13812">
    <property type="entry name" value="PPR_3"/>
    <property type="match status" value="1"/>
</dbReference>
<dbReference type="PROSITE" id="PS50211">
    <property type="entry name" value="DENN"/>
    <property type="match status" value="1"/>
</dbReference>
<accession>A0A8D3D7F6</accession>
<feature type="compositionally biased region" description="Low complexity" evidence="4">
    <location>
        <begin position="1160"/>
        <end position="1176"/>
    </location>
</feature>
<dbReference type="InterPro" id="IPR037516">
    <property type="entry name" value="Tripartite_DENN"/>
</dbReference>
<keyword evidence="2" id="KW-0344">Guanine-nucleotide releasing factor</keyword>
<keyword evidence="1" id="KW-0597">Phosphoprotein</keyword>
<dbReference type="InterPro" id="IPR023341">
    <property type="entry name" value="MABP"/>
</dbReference>
<evidence type="ECO:0000256" key="3">
    <source>
        <dbReference type="PROSITE-ProRule" id="PRU00708"/>
    </source>
</evidence>
<dbReference type="SMART" id="SM00799">
    <property type="entry name" value="DENN"/>
    <property type="match status" value="1"/>
</dbReference>
<protein>
    <submittedName>
        <fullName evidence="7">DENN/MADD domain containing 4A</fullName>
    </submittedName>
</protein>
<dbReference type="Pfam" id="PF02141">
    <property type="entry name" value="DENN"/>
    <property type="match status" value="1"/>
</dbReference>
<feature type="region of interest" description="Disordered" evidence="4">
    <location>
        <begin position="1385"/>
        <end position="1418"/>
    </location>
</feature>
<dbReference type="GeneTree" id="ENSGT00940000155836"/>
<feature type="domain" description="MABP" evidence="6">
    <location>
        <begin position="42"/>
        <end position="199"/>
    </location>
</feature>
<organism evidence="7 8">
    <name type="scientific">Scophthalmus maximus</name>
    <name type="common">Turbot</name>
    <name type="synonym">Psetta maxima</name>
    <dbReference type="NCBI Taxonomy" id="52904"/>
    <lineage>
        <taxon>Eukaryota</taxon>
        <taxon>Metazoa</taxon>
        <taxon>Chordata</taxon>
        <taxon>Craniata</taxon>
        <taxon>Vertebrata</taxon>
        <taxon>Euteleostomi</taxon>
        <taxon>Actinopterygii</taxon>
        <taxon>Neopterygii</taxon>
        <taxon>Teleostei</taxon>
        <taxon>Neoteleostei</taxon>
        <taxon>Acanthomorphata</taxon>
        <taxon>Carangaria</taxon>
        <taxon>Pleuronectiformes</taxon>
        <taxon>Pleuronectoidei</taxon>
        <taxon>Scophthalmidae</taxon>
        <taxon>Scophthalmus</taxon>
    </lineage>
</organism>
<dbReference type="Ensembl" id="ENSSMAT00000053309.1">
    <property type="protein sequence ID" value="ENSSMAP00000055465.1"/>
    <property type="gene ID" value="ENSSMAG00000014740.2"/>
</dbReference>
<dbReference type="PROSITE" id="PS51498">
    <property type="entry name" value="MABP"/>
    <property type="match status" value="1"/>
</dbReference>
<evidence type="ECO:0000259" key="6">
    <source>
        <dbReference type="PROSITE" id="PS51498"/>
    </source>
</evidence>
<dbReference type="GO" id="GO:0005829">
    <property type="term" value="C:cytosol"/>
    <property type="evidence" value="ECO:0007669"/>
    <property type="project" value="UniProtKB-ARBA"/>
</dbReference>
<dbReference type="Gene3D" id="2.100.10.50">
    <property type="match status" value="1"/>
</dbReference>
<dbReference type="GO" id="GO:0005085">
    <property type="term" value="F:guanyl-nucleotide exchange factor activity"/>
    <property type="evidence" value="ECO:0007669"/>
    <property type="project" value="UniProtKB-KW"/>
</dbReference>
<feature type="repeat" description="PPR" evidence="3">
    <location>
        <begin position="802"/>
        <end position="836"/>
    </location>
</feature>
<dbReference type="GO" id="GO:0032483">
    <property type="term" value="P:regulation of Rab protein signal transduction"/>
    <property type="evidence" value="ECO:0007669"/>
    <property type="project" value="TreeGrafter"/>
</dbReference>
<dbReference type="InterPro" id="IPR002885">
    <property type="entry name" value="PPR_rpt"/>
</dbReference>
<evidence type="ECO:0000256" key="4">
    <source>
        <dbReference type="SAM" id="MobiDB-lite"/>
    </source>
</evidence>
<evidence type="ECO:0000256" key="2">
    <source>
        <dbReference type="ARBA" id="ARBA00022658"/>
    </source>
</evidence>